<organism evidence="2 3">
    <name type="scientific">Salinicoccus hispanicus</name>
    <dbReference type="NCBI Taxonomy" id="157225"/>
    <lineage>
        <taxon>Bacteria</taxon>
        <taxon>Bacillati</taxon>
        <taxon>Bacillota</taxon>
        <taxon>Bacilli</taxon>
        <taxon>Bacillales</taxon>
        <taxon>Staphylococcaceae</taxon>
        <taxon>Salinicoccus</taxon>
    </lineage>
</organism>
<keyword evidence="1" id="KW-1133">Transmembrane helix</keyword>
<dbReference type="OrthoDB" id="2390441at2"/>
<accession>A0A6N8TY45</accession>
<sequence>MKSPIRIYMATYFVVLSILYLTIRYTTFEMRPAIFIVLSLLLIISTAASMRFRDGRGTMEWTILFLTVIMLLSFLIK</sequence>
<protein>
    <submittedName>
        <fullName evidence="2">Uncharacterized protein</fullName>
    </submittedName>
</protein>
<gene>
    <name evidence="2" type="ORF">GQ671_03680</name>
</gene>
<keyword evidence="1" id="KW-0812">Transmembrane</keyword>
<evidence type="ECO:0000313" key="2">
    <source>
        <dbReference type="EMBL" id="MXQ50402.1"/>
    </source>
</evidence>
<dbReference type="RefSeq" id="WP_160652833.1">
    <property type="nucleotide sequence ID" value="NZ_JBHRWU010000001.1"/>
</dbReference>
<dbReference type="Proteomes" id="UP000436284">
    <property type="component" value="Unassembled WGS sequence"/>
</dbReference>
<evidence type="ECO:0000256" key="1">
    <source>
        <dbReference type="SAM" id="Phobius"/>
    </source>
</evidence>
<feature type="transmembrane region" description="Helical" evidence="1">
    <location>
        <begin position="33"/>
        <end position="52"/>
    </location>
</feature>
<keyword evidence="3" id="KW-1185">Reference proteome</keyword>
<proteinExistence type="predicted"/>
<feature type="transmembrane region" description="Helical" evidence="1">
    <location>
        <begin position="59"/>
        <end position="76"/>
    </location>
</feature>
<reference evidence="2 3" key="1">
    <citation type="submission" date="2019-12" db="EMBL/GenBank/DDBJ databases">
        <title>Salinicoccus cyprini sp. nov., isolated from gastro-intestinal tract of mirror carp, Cyprinus carpio var. specularis, collected from Gobind Sagar Reservoir, Himachal Pradesh, India.</title>
        <authorList>
            <person name="Talwar C."/>
            <person name="Singh A.K."/>
            <person name="Lal R."/>
            <person name="Negi R.K."/>
        </authorList>
    </citation>
    <scope>NUCLEOTIDE SEQUENCE [LARGE SCALE GENOMIC DNA]</scope>
    <source>
        <strain evidence="2 3">J-82</strain>
    </source>
</reference>
<evidence type="ECO:0000313" key="3">
    <source>
        <dbReference type="Proteomes" id="UP000436284"/>
    </source>
</evidence>
<dbReference type="AlphaFoldDB" id="A0A6N8TY45"/>
<name>A0A6N8TY45_9STAP</name>
<feature type="transmembrane region" description="Helical" evidence="1">
    <location>
        <begin position="7"/>
        <end position="27"/>
    </location>
</feature>
<keyword evidence="1" id="KW-0472">Membrane</keyword>
<dbReference type="EMBL" id="WUUK01000001">
    <property type="protein sequence ID" value="MXQ50402.1"/>
    <property type="molecule type" value="Genomic_DNA"/>
</dbReference>
<comment type="caution">
    <text evidence="2">The sequence shown here is derived from an EMBL/GenBank/DDBJ whole genome shotgun (WGS) entry which is preliminary data.</text>
</comment>